<evidence type="ECO:0000313" key="3">
    <source>
        <dbReference type="Proteomes" id="UP000078387"/>
    </source>
</evidence>
<name>A0A5K1VCE9_ENTHI</name>
<feature type="region of interest" description="Disordered" evidence="1">
    <location>
        <begin position="42"/>
        <end position="67"/>
    </location>
</feature>
<dbReference type="VEuPathDB" id="AmoebaDB:KM1_008500"/>
<organism evidence="2 3">
    <name type="scientific">Entamoeba histolytica</name>
    <dbReference type="NCBI Taxonomy" id="5759"/>
    <lineage>
        <taxon>Eukaryota</taxon>
        <taxon>Amoebozoa</taxon>
        <taxon>Evosea</taxon>
        <taxon>Archamoebae</taxon>
        <taxon>Mastigamoebida</taxon>
        <taxon>Entamoebidae</taxon>
        <taxon>Entamoeba</taxon>
    </lineage>
</organism>
<reference evidence="2 3" key="1">
    <citation type="submission" date="2016-05" db="EMBL/GenBank/DDBJ databases">
        <title>First whole genome sequencing of Entamoeba histolytica HM1:IMSS-clone-6.</title>
        <authorList>
            <person name="Mukherjee Avik.K."/>
            <person name="Izumyama S."/>
            <person name="Nakada-Tsukui K."/>
            <person name="Nozaki T."/>
        </authorList>
    </citation>
    <scope>NUCLEOTIDE SEQUENCE [LARGE SCALE GENOMIC DNA]</scope>
    <source>
        <strain evidence="2 3">HM1:IMSS clone 6</strain>
    </source>
</reference>
<evidence type="ECO:0000313" key="2">
    <source>
        <dbReference type="EMBL" id="GAT96484.1"/>
    </source>
</evidence>
<gene>
    <name evidence="2" type="ORF">CL6EHI_141050</name>
</gene>
<protein>
    <submittedName>
        <fullName evidence="2">Uncharacterized protein</fullName>
    </submittedName>
</protein>
<dbReference type="VEuPathDB" id="AmoebaDB:EHI5A_008990"/>
<dbReference type="Proteomes" id="UP000078387">
    <property type="component" value="Unassembled WGS sequence"/>
</dbReference>
<comment type="caution">
    <text evidence="2">The sequence shown here is derived from an EMBL/GenBank/DDBJ whole genome shotgun (WGS) entry which is preliminary data.</text>
</comment>
<dbReference type="VEuPathDB" id="AmoebaDB:EHI8A_005990"/>
<proteinExistence type="predicted"/>
<evidence type="ECO:0000256" key="1">
    <source>
        <dbReference type="SAM" id="MobiDB-lite"/>
    </source>
</evidence>
<dbReference type="VEuPathDB" id="AmoebaDB:EHI7A_002050"/>
<dbReference type="AlphaFoldDB" id="A0A5K1VCE9"/>
<sequence length="91" mass="10364">MQTEYLIFNSVSTYNRIKQSFYDKIHIKQHFLDSQKNKNITCNSTIESSDSEESETPSKPMSIEQNDHDSIDDVLAIMLGGCHELASSPHD</sequence>
<accession>A0A5K1VCE9</accession>
<dbReference type="VEuPathDB" id="AmoebaDB:EHI_141050"/>
<dbReference type="OMA" id="CNSTIEP"/>
<dbReference type="EMBL" id="BDEQ01000001">
    <property type="protein sequence ID" value="GAT96484.1"/>
    <property type="molecule type" value="Genomic_DNA"/>
</dbReference>